<dbReference type="InterPro" id="IPR052503">
    <property type="entry name" value="S100-fused_Epidermal_Struct"/>
</dbReference>
<feature type="region of interest" description="Disordered" evidence="7">
    <location>
        <begin position="91"/>
        <end position="725"/>
    </location>
</feature>
<evidence type="ECO:0000256" key="5">
    <source>
        <dbReference type="ARBA" id="ARBA00022837"/>
    </source>
</evidence>
<dbReference type="GO" id="GO:0046914">
    <property type="term" value="F:transition metal ion binding"/>
    <property type="evidence" value="ECO:0007669"/>
    <property type="project" value="InterPro"/>
</dbReference>
<dbReference type="InterPro" id="IPR002048">
    <property type="entry name" value="EF_hand_dom"/>
</dbReference>
<dbReference type="GO" id="GO:0036457">
    <property type="term" value="C:keratohyalin granule"/>
    <property type="evidence" value="ECO:0007669"/>
    <property type="project" value="TreeGrafter"/>
</dbReference>
<feature type="compositionally biased region" description="Polar residues" evidence="7">
    <location>
        <begin position="412"/>
        <end position="447"/>
    </location>
</feature>
<keyword evidence="5" id="KW-0106">Calcium</keyword>
<comment type="similarity">
    <text evidence="6">Belongs to the S100-fused protein family.</text>
</comment>
<dbReference type="KEGG" id="cfr:106728732"/>
<feature type="compositionally biased region" description="Basic and acidic residues" evidence="7">
    <location>
        <begin position="471"/>
        <end position="489"/>
    </location>
</feature>
<dbReference type="InterPro" id="IPR013787">
    <property type="entry name" value="S100_Ca-bd_sub"/>
</dbReference>
<feature type="compositionally biased region" description="Basic and acidic residues" evidence="7">
    <location>
        <begin position="608"/>
        <end position="624"/>
    </location>
</feature>
<feature type="compositionally biased region" description="Basic and acidic residues" evidence="7">
    <location>
        <begin position="324"/>
        <end position="352"/>
    </location>
</feature>
<sequence>MSSLLENITAIIDLFHQYSKTDKETETLSKKELKELLEVEFRPILKNPDDPDTADVFMHILDIDHDKKIDFTEFFLMVFKLAQAYYNSTRRQNFHTSGQKQKKYRHHHEDEEDVIEEEDKEEKKRKSSHSTSSDGKEKDRSKSPRGRGRNRHGSHSGSGGRRGVRVTSGHTHGYAKKSRGENIRRSSSTELKERSRNLSVSPNTGYEGNEDEYHYENKSTVRAKSGTPRYVDSYQESEETIDTTTDFQLEKQRNRRTPDIKSKEKITFIERNINDTIKDSKIRYENPSPPLTNIRNEGYTTSEDTDSEGRSEDSHSYHQSASENKIEHEENTSHSQDQREFSRGRDSVHAESRNSAAHRQGRRHEQERDSSRHSRTEHGQTSDVFGSRTRRESSVSPASDSERSEQDGGRQAVTTQGRSGSTSRHQQEGSHFQAQVSSRHSDSQQGHRATPTERDSVHAESGSSAAHRQGRLHEQERDSSRHSRTEHGQTSDVFGSRTRRESSVSPATDSERSEQDGGRQAVTTQGRSGSTSRHQQEGSHSQARVTSRHSDSQQGHRATPRERDSVHAESGSSAAHRQGRRHEQERDSSRHSRSEHPREDLGPPQGTSKRDPIARREVSSRHSDSQQGHRATPTERDSVHAESGSSAAHRQGRHHEQEQDSSRHSRTEHRQTSDVFGSRTRRESSVSPASDSERSEQDGGSSAAHRQGRRHEQERDSSRHSRTEH</sequence>
<dbReference type="InterPro" id="IPR003303">
    <property type="entry name" value="Filaggrin"/>
</dbReference>
<dbReference type="GO" id="GO:0061436">
    <property type="term" value="P:establishment of skin barrier"/>
    <property type="evidence" value="ECO:0007669"/>
    <property type="project" value="TreeGrafter"/>
</dbReference>
<evidence type="ECO:0000259" key="8">
    <source>
        <dbReference type="PROSITE" id="PS50222"/>
    </source>
</evidence>
<evidence type="ECO:0000256" key="2">
    <source>
        <dbReference type="ARBA" id="ARBA00022553"/>
    </source>
</evidence>
<dbReference type="FunFam" id="1.10.238.10:FF:000133">
    <property type="entry name" value="Filaggrin"/>
    <property type="match status" value="1"/>
</dbReference>
<reference evidence="10" key="1">
    <citation type="submission" date="2025-08" db="UniProtKB">
        <authorList>
            <consortium name="RefSeq"/>
        </authorList>
    </citation>
    <scope>IDENTIFICATION</scope>
    <source>
        <tissue evidence="10">Ear skin</tissue>
    </source>
</reference>
<feature type="compositionally biased region" description="Acidic residues" evidence="7">
    <location>
        <begin position="110"/>
        <end position="120"/>
    </location>
</feature>
<evidence type="ECO:0000256" key="6">
    <source>
        <dbReference type="ARBA" id="ARBA00038258"/>
    </source>
</evidence>
<dbReference type="Proteomes" id="UP000694856">
    <property type="component" value="Chromosome 21"/>
</dbReference>
<evidence type="ECO:0000313" key="10">
    <source>
        <dbReference type="RefSeq" id="XP_032320664.1"/>
    </source>
</evidence>
<dbReference type="GeneID" id="106728732"/>
<dbReference type="PROSITE" id="PS50222">
    <property type="entry name" value="EF_HAND_2"/>
    <property type="match status" value="1"/>
</dbReference>
<dbReference type="InterPro" id="IPR018247">
    <property type="entry name" value="EF_Hand_1_Ca_BS"/>
</dbReference>
<dbReference type="InterPro" id="IPR011992">
    <property type="entry name" value="EF-hand-dom_pair"/>
</dbReference>
<dbReference type="Pfam" id="PF01023">
    <property type="entry name" value="S_100"/>
    <property type="match status" value="1"/>
</dbReference>
<keyword evidence="4" id="KW-0677">Repeat</keyword>
<gene>
    <name evidence="10" type="primary">LOC106728732</name>
</gene>
<evidence type="ECO:0000256" key="7">
    <source>
        <dbReference type="SAM" id="MobiDB-lite"/>
    </source>
</evidence>
<dbReference type="GO" id="GO:0005509">
    <property type="term" value="F:calcium ion binding"/>
    <property type="evidence" value="ECO:0007669"/>
    <property type="project" value="InterPro"/>
</dbReference>
<feature type="compositionally biased region" description="Basic and acidic residues" evidence="7">
    <location>
        <begin position="581"/>
        <end position="601"/>
    </location>
</feature>
<dbReference type="SMART" id="SM01394">
    <property type="entry name" value="S_100"/>
    <property type="match status" value="1"/>
</dbReference>
<evidence type="ECO:0000256" key="4">
    <source>
        <dbReference type="ARBA" id="ARBA00022737"/>
    </source>
</evidence>
<keyword evidence="2" id="KW-0597">Phosphoprotein</keyword>
<dbReference type="PROSITE" id="PS00303">
    <property type="entry name" value="S100_CABP"/>
    <property type="match status" value="1"/>
</dbReference>
<dbReference type="Pfam" id="PF03516">
    <property type="entry name" value="Filaggrin"/>
    <property type="match status" value="2"/>
</dbReference>
<keyword evidence="3" id="KW-0479">Metal-binding</keyword>
<comment type="subcellular location">
    <subcellularLocation>
        <location evidence="1">Cytoplasmic granule</location>
    </subcellularLocation>
</comment>
<dbReference type="RefSeq" id="XP_032320664.1">
    <property type="nucleotide sequence ID" value="XM_032464773.1"/>
</dbReference>
<accession>A0A8B8RTS7</accession>
<feature type="compositionally biased region" description="Basic residues" evidence="7">
    <location>
        <begin position="143"/>
        <end position="154"/>
    </location>
</feature>
<proteinExistence type="inferred from homology"/>
<name>A0A8B8RTS7_CAMFR</name>
<feature type="compositionally biased region" description="Polar residues" evidence="7">
    <location>
        <begin position="291"/>
        <end position="302"/>
    </location>
</feature>
<dbReference type="GO" id="GO:0005198">
    <property type="term" value="F:structural molecule activity"/>
    <property type="evidence" value="ECO:0007669"/>
    <property type="project" value="InterPro"/>
</dbReference>
<feature type="compositionally biased region" description="Polar residues" evidence="7">
    <location>
        <begin position="197"/>
        <end position="206"/>
    </location>
</feature>
<dbReference type="InterPro" id="IPR034325">
    <property type="entry name" value="S-100_dom"/>
</dbReference>
<feature type="domain" description="EF-hand" evidence="8">
    <location>
        <begin position="49"/>
        <end position="84"/>
    </location>
</feature>
<evidence type="ECO:0000256" key="3">
    <source>
        <dbReference type="ARBA" id="ARBA00022723"/>
    </source>
</evidence>
<feature type="compositionally biased region" description="Basic and acidic residues" evidence="7">
    <location>
        <begin position="654"/>
        <end position="672"/>
    </location>
</feature>
<dbReference type="InterPro" id="IPR001751">
    <property type="entry name" value="S100/CaBP7/8-like_CS"/>
</dbReference>
<feature type="compositionally biased region" description="Basic and acidic residues" evidence="7">
    <location>
        <begin position="363"/>
        <end position="380"/>
    </location>
</feature>
<feature type="compositionally biased region" description="Polar residues" evidence="7">
    <location>
        <begin position="521"/>
        <end position="545"/>
    </location>
</feature>
<dbReference type="AlphaFoldDB" id="A0A8B8RTS7"/>
<evidence type="ECO:0000313" key="9">
    <source>
        <dbReference type="Proteomes" id="UP000694856"/>
    </source>
</evidence>
<feature type="compositionally biased region" description="Basic and acidic residues" evidence="7">
    <location>
        <begin position="248"/>
        <end position="284"/>
    </location>
</feature>
<feature type="compositionally biased region" description="Basic and acidic residues" evidence="7">
    <location>
        <begin position="710"/>
        <end position="725"/>
    </location>
</feature>
<evidence type="ECO:0000256" key="1">
    <source>
        <dbReference type="ARBA" id="ARBA00004463"/>
    </source>
</evidence>
<dbReference type="GO" id="GO:0001533">
    <property type="term" value="C:cornified envelope"/>
    <property type="evidence" value="ECO:0007669"/>
    <property type="project" value="TreeGrafter"/>
</dbReference>
<feature type="compositionally biased region" description="Basic and acidic residues" evidence="7">
    <location>
        <begin position="307"/>
        <end position="316"/>
    </location>
</feature>
<dbReference type="CDD" id="cd00213">
    <property type="entry name" value="S-100"/>
    <property type="match status" value="1"/>
</dbReference>
<keyword evidence="9" id="KW-1185">Reference proteome</keyword>
<organism evidence="9 10">
    <name type="scientific">Camelus ferus</name>
    <name type="common">Wild bactrian camel</name>
    <name type="synonym">Camelus bactrianus ferus</name>
    <dbReference type="NCBI Taxonomy" id="419612"/>
    <lineage>
        <taxon>Eukaryota</taxon>
        <taxon>Metazoa</taxon>
        <taxon>Chordata</taxon>
        <taxon>Craniata</taxon>
        <taxon>Vertebrata</taxon>
        <taxon>Euteleostomi</taxon>
        <taxon>Mammalia</taxon>
        <taxon>Eutheria</taxon>
        <taxon>Laurasiatheria</taxon>
        <taxon>Artiodactyla</taxon>
        <taxon>Tylopoda</taxon>
        <taxon>Camelidae</taxon>
        <taxon>Camelus</taxon>
    </lineage>
</organism>
<dbReference type="SUPFAM" id="SSF47473">
    <property type="entry name" value="EF-hand"/>
    <property type="match status" value="1"/>
</dbReference>
<protein>
    <submittedName>
        <fullName evidence="10">Filaggrin</fullName>
    </submittedName>
</protein>
<dbReference type="PROSITE" id="PS00018">
    <property type="entry name" value="EF_HAND_1"/>
    <property type="match status" value="1"/>
</dbReference>
<dbReference type="Gene3D" id="1.10.238.10">
    <property type="entry name" value="EF-hand"/>
    <property type="match status" value="1"/>
</dbReference>
<feature type="non-terminal residue" evidence="10">
    <location>
        <position position="725"/>
    </location>
</feature>
<dbReference type="PANTHER" id="PTHR22571">
    <property type="entry name" value="FILAGGRIN-RELATED"/>
    <property type="match status" value="1"/>
</dbReference>
<dbReference type="PANTHER" id="PTHR22571:SF51">
    <property type="entry name" value="FILAGGRIN"/>
    <property type="match status" value="1"/>
</dbReference>